<accession>A0A9P5NJS4</accession>
<name>A0A9P5NJS4_GYMJU</name>
<organism evidence="2 3">
    <name type="scientific">Gymnopilus junonius</name>
    <name type="common">Spectacular rustgill mushroom</name>
    <name type="synonym">Gymnopilus spectabilis subsp. junonius</name>
    <dbReference type="NCBI Taxonomy" id="109634"/>
    <lineage>
        <taxon>Eukaryota</taxon>
        <taxon>Fungi</taxon>
        <taxon>Dikarya</taxon>
        <taxon>Basidiomycota</taxon>
        <taxon>Agaricomycotina</taxon>
        <taxon>Agaricomycetes</taxon>
        <taxon>Agaricomycetidae</taxon>
        <taxon>Agaricales</taxon>
        <taxon>Agaricineae</taxon>
        <taxon>Hymenogastraceae</taxon>
        <taxon>Gymnopilus</taxon>
    </lineage>
</organism>
<proteinExistence type="predicted"/>
<keyword evidence="3" id="KW-1185">Reference proteome</keyword>
<dbReference type="Proteomes" id="UP000724874">
    <property type="component" value="Unassembled WGS sequence"/>
</dbReference>
<evidence type="ECO:0000256" key="1">
    <source>
        <dbReference type="SAM" id="MobiDB-lite"/>
    </source>
</evidence>
<dbReference type="AlphaFoldDB" id="A0A9P5NJS4"/>
<dbReference type="OrthoDB" id="3269297at2759"/>
<sequence length="288" mass="32705">MAVFDPNLPTPLTPVNGSQRALETVENSPSSSRRRRRDENIDPSLYTPSKRIRSLYTALGATHTGSFLVSKDPITSSTPIFSPVLEHPPSSIPQPDWNLAKSPVKSYQSRESLIFENMALRDSLHSAQTHVNARDLIIEGAHAQLVIQNIHLQKSNAALNKQEQRKKNDRALLFNGKGQVLTSDEFRAKIREQNAAREAATAEKMKKADARLARKNAMAVVEEEWARIKQDHEQAVKAWEIECQKLKDQNIPKRSWPPKPRRARKPKLPEVEEEEDEEELEDDVQDDD</sequence>
<protein>
    <submittedName>
        <fullName evidence="2">Uncharacterized protein</fullName>
    </submittedName>
</protein>
<reference evidence="2" key="1">
    <citation type="submission" date="2020-11" db="EMBL/GenBank/DDBJ databases">
        <authorList>
            <consortium name="DOE Joint Genome Institute"/>
            <person name="Ahrendt S."/>
            <person name="Riley R."/>
            <person name="Andreopoulos W."/>
            <person name="LaButti K."/>
            <person name="Pangilinan J."/>
            <person name="Ruiz-duenas F.J."/>
            <person name="Barrasa J.M."/>
            <person name="Sanchez-Garcia M."/>
            <person name="Camarero S."/>
            <person name="Miyauchi S."/>
            <person name="Serrano A."/>
            <person name="Linde D."/>
            <person name="Babiker R."/>
            <person name="Drula E."/>
            <person name="Ayuso-Fernandez I."/>
            <person name="Pacheco R."/>
            <person name="Padilla G."/>
            <person name="Ferreira P."/>
            <person name="Barriuso J."/>
            <person name="Kellner H."/>
            <person name="Castanera R."/>
            <person name="Alfaro M."/>
            <person name="Ramirez L."/>
            <person name="Pisabarro A.G."/>
            <person name="Kuo A."/>
            <person name="Tritt A."/>
            <person name="Lipzen A."/>
            <person name="He G."/>
            <person name="Yan M."/>
            <person name="Ng V."/>
            <person name="Cullen D."/>
            <person name="Martin F."/>
            <person name="Rosso M.-N."/>
            <person name="Henrissat B."/>
            <person name="Hibbett D."/>
            <person name="Martinez A.T."/>
            <person name="Grigoriev I.V."/>
        </authorList>
    </citation>
    <scope>NUCLEOTIDE SEQUENCE</scope>
    <source>
        <strain evidence="2">AH 44721</strain>
    </source>
</reference>
<comment type="caution">
    <text evidence="2">The sequence shown here is derived from an EMBL/GenBank/DDBJ whole genome shotgun (WGS) entry which is preliminary data.</text>
</comment>
<gene>
    <name evidence="2" type="ORF">CPB84DRAFT_1732307</name>
</gene>
<feature type="compositionally biased region" description="Acidic residues" evidence="1">
    <location>
        <begin position="271"/>
        <end position="288"/>
    </location>
</feature>
<evidence type="ECO:0000313" key="2">
    <source>
        <dbReference type="EMBL" id="KAF8893200.1"/>
    </source>
</evidence>
<evidence type="ECO:0000313" key="3">
    <source>
        <dbReference type="Proteomes" id="UP000724874"/>
    </source>
</evidence>
<dbReference type="EMBL" id="JADNYJ010000067">
    <property type="protein sequence ID" value="KAF8893200.1"/>
    <property type="molecule type" value="Genomic_DNA"/>
</dbReference>
<feature type="region of interest" description="Disordered" evidence="1">
    <location>
        <begin position="1"/>
        <end position="46"/>
    </location>
</feature>
<feature type="region of interest" description="Disordered" evidence="1">
    <location>
        <begin position="247"/>
        <end position="288"/>
    </location>
</feature>